<feature type="region of interest" description="Disordered" evidence="8">
    <location>
        <begin position="1"/>
        <end position="45"/>
    </location>
</feature>
<protein>
    <submittedName>
        <fullName evidence="11">Structural maintenance of chromosomes protein 4-like</fullName>
    </submittedName>
</protein>
<feature type="coiled-coil region" evidence="7">
    <location>
        <begin position="767"/>
        <end position="794"/>
    </location>
</feature>
<dbReference type="PaxDb" id="121845-A0A1S3DJG5"/>
<dbReference type="STRING" id="121845.A0A1S3DJG5"/>
<dbReference type="SUPFAM" id="SSF75553">
    <property type="entry name" value="Smc hinge domain"/>
    <property type="match status" value="1"/>
</dbReference>
<dbReference type="Pfam" id="PF06470">
    <property type="entry name" value="SMC_hinge"/>
    <property type="match status" value="1"/>
</dbReference>
<evidence type="ECO:0000313" key="10">
    <source>
        <dbReference type="Proteomes" id="UP000079169"/>
    </source>
</evidence>
<evidence type="ECO:0000256" key="4">
    <source>
        <dbReference type="ARBA" id="ARBA00022840"/>
    </source>
</evidence>
<dbReference type="Gene3D" id="3.40.50.300">
    <property type="entry name" value="P-loop containing nucleotide triphosphate hydrolases"/>
    <property type="match status" value="1"/>
</dbReference>
<evidence type="ECO:0000313" key="11">
    <source>
        <dbReference type="RefSeq" id="XP_008482236.2"/>
    </source>
</evidence>
<dbReference type="PANTHER" id="PTHR18937:SF172">
    <property type="entry name" value="STRUCTURAL MAINTENANCE OF CHROMOSOMES PROTEIN"/>
    <property type="match status" value="1"/>
</dbReference>
<name>A0A1S3DJG5_DIACI</name>
<dbReference type="GeneID" id="103518932"/>
<evidence type="ECO:0000256" key="1">
    <source>
        <dbReference type="ARBA" id="ARBA00004123"/>
    </source>
</evidence>
<evidence type="ECO:0000256" key="3">
    <source>
        <dbReference type="ARBA" id="ARBA00022741"/>
    </source>
</evidence>
<dbReference type="RefSeq" id="XP_008482236.2">
    <property type="nucleotide sequence ID" value="XM_008484014.3"/>
</dbReference>
<evidence type="ECO:0000256" key="8">
    <source>
        <dbReference type="SAM" id="MobiDB-lite"/>
    </source>
</evidence>
<dbReference type="InterPro" id="IPR003395">
    <property type="entry name" value="RecF/RecN/SMC_N"/>
</dbReference>
<organism evidence="10 11">
    <name type="scientific">Diaphorina citri</name>
    <name type="common">Asian citrus psyllid</name>
    <dbReference type="NCBI Taxonomy" id="121845"/>
    <lineage>
        <taxon>Eukaryota</taxon>
        <taxon>Metazoa</taxon>
        <taxon>Ecdysozoa</taxon>
        <taxon>Arthropoda</taxon>
        <taxon>Hexapoda</taxon>
        <taxon>Insecta</taxon>
        <taxon>Pterygota</taxon>
        <taxon>Neoptera</taxon>
        <taxon>Paraneoptera</taxon>
        <taxon>Hemiptera</taxon>
        <taxon>Sternorrhyncha</taxon>
        <taxon>Psylloidea</taxon>
        <taxon>Psyllidae</taxon>
        <taxon>Diaphorininae</taxon>
        <taxon>Diaphorina</taxon>
    </lineage>
</organism>
<dbReference type="AlphaFoldDB" id="A0A1S3DJG5"/>
<dbReference type="Gene3D" id="1.20.1060.20">
    <property type="match status" value="1"/>
</dbReference>
<feature type="coiled-coil region" evidence="7">
    <location>
        <begin position="501"/>
        <end position="581"/>
    </location>
</feature>
<keyword evidence="3" id="KW-0547">Nucleotide-binding</keyword>
<dbReference type="KEGG" id="dci:103518932"/>
<proteinExistence type="inferred from homology"/>
<dbReference type="Gene3D" id="3.30.70.1620">
    <property type="match status" value="1"/>
</dbReference>
<evidence type="ECO:0000256" key="5">
    <source>
        <dbReference type="ARBA" id="ARBA00023054"/>
    </source>
</evidence>
<dbReference type="InterPro" id="IPR010935">
    <property type="entry name" value="SMC_hinge"/>
</dbReference>
<comment type="similarity">
    <text evidence="2">Belongs to the SMC family. SMC4 subfamily.</text>
</comment>
<keyword evidence="10" id="KW-1185">Reference proteome</keyword>
<keyword evidence="5 7" id="KW-0175">Coiled coil</keyword>
<keyword evidence="4" id="KW-0067">ATP-binding</keyword>
<dbReference type="SUPFAM" id="SSF52540">
    <property type="entry name" value="P-loop containing nucleoside triphosphate hydrolases"/>
    <property type="match status" value="1"/>
</dbReference>
<dbReference type="CTD" id="35001"/>
<dbReference type="GO" id="GO:0005634">
    <property type="term" value="C:nucleus"/>
    <property type="evidence" value="ECO:0007669"/>
    <property type="project" value="UniProtKB-SubCell"/>
</dbReference>
<dbReference type="InterPro" id="IPR027417">
    <property type="entry name" value="P-loop_NTPase"/>
</dbReference>
<dbReference type="GO" id="GO:0005524">
    <property type="term" value="F:ATP binding"/>
    <property type="evidence" value="ECO:0007669"/>
    <property type="project" value="UniProtKB-KW"/>
</dbReference>
<sequence length="825" mass="93686">MIIDGAQGGPNQDTLVTPKRAKKTQEQDDGNVQTNDKSLDEHDLDLDDEGGTYVGEVYIPPIAPVCFADPTGPRLIITKIVAFNFKSYAGYVTLGPFNTRFNAIIGPNGSGKSNVIDSMLFVFGYRASKIRANKLSVLMHKSDQVGGVSRCSVAIHFAQIIDKPNEEYEIIPGTDLEIARTAFYDNSSYYTLNGKKVHFKEVAKVLRDHGVDLLNNRFLILQEPIAKMEVLYGKYDEERTEKLTRVQLVETDLKALEPELRKAVNFLELENCVQRKHNEIYQYERYVNMKNLGEHETKVQQMEQELTANLESIKKCTDEMESAKTELKTVEKKLIKKLFFLEPIAKMEVLYGKYDEERTEKLTRVQLVETDLKALEPELRKAVNFLELENCVQRKHNEIYQYERYVNMKNLGEHETKVQQMEQELTANLESIKKCTDEMESAKSELKTVEKGIPRHGHDTNYESLWGLLQRVQIELRKGFDEAKSKCDIAKSELEIFLSTQSKETKKLADLEANLEKVQTTLTERKTLCEELTTRVPAMESEIAESRARLADLTREEAKLLDQVEKLAREVSEKRESMQTSRSNNRLIDFVMQLKSENRVSGILGRLGDLGGIDQKYDIAVSTACGALNYIVTETVEAGEAVIAAVKRQNVGRVNVIPLDKMQQYHSQCYDKYRTPENVPRLIDLIQVQDEKIRLAFYFATRETLVAQDLNQAKRIGYSGGGYRMVTLEGAIIEPSGTMSGGGSNPIRGLMGRKATVSTDTSLVKDLEVKEKRLASLETELRILSQQKMEVETQLNCTGNELKYKKQEYDTCLIDVKVSRSSSSL</sequence>
<dbReference type="GO" id="GO:0000796">
    <property type="term" value="C:condensin complex"/>
    <property type="evidence" value="ECO:0007669"/>
    <property type="project" value="TreeGrafter"/>
</dbReference>
<dbReference type="PANTHER" id="PTHR18937">
    <property type="entry name" value="STRUCTURAL MAINTENANCE OF CHROMOSOMES SMC FAMILY MEMBER"/>
    <property type="match status" value="1"/>
</dbReference>
<feature type="domain" description="SMC hinge" evidence="9">
    <location>
        <begin position="601"/>
        <end position="717"/>
    </location>
</feature>
<gene>
    <name evidence="11" type="primary">LOC103518932</name>
</gene>
<accession>A0A1S3DJG5</accession>
<reference evidence="11" key="1">
    <citation type="submission" date="2025-08" db="UniProtKB">
        <authorList>
            <consortium name="RefSeq"/>
        </authorList>
    </citation>
    <scope>IDENTIFICATION</scope>
</reference>
<evidence type="ECO:0000256" key="6">
    <source>
        <dbReference type="ARBA" id="ARBA00023242"/>
    </source>
</evidence>
<keyword evidence="6" id="KW-0539">Nucleus</keyword>
<evidence type="ECO:0000256" key="2">
    <source>
        <dbReference type="ARBA" id="ARBA00006005"/>
    </source>
</evidence>
<comment type="subcellular location">
    <subcellularLocation>
        <location evidence="1">Nucleus</location>
    </subcellularLocation>
</comment>
<evidence type="ECO:0000259" key="9">
    <source>
        <dbReference type="SMART" id="SM00968"/>
    </source>
</evidence>
<dbReference type="Pfam" id="PF02463">
    <property type="entry name" value="SMC_N"/>
    <property type="match status" value="1"/>
</dbReference>
<dbReference type="Proteomes" id="UP000079169">
    <property type="component" value="Unplaced"/>
</dbReference>
<dbReference type="InterPro" id="IPR036277">
    <property type="entry name" value="SMC_hinge_sf"/>
</dbReference>
<evidence type="ECO:0000256" key="7">
    <source>
        <dbReference type="SAM" id="Coils"/>
    </source>
</evidence>
<dbReference type="GO" id="GO:0007076">
    <property type="term" value="P:mitotic chromosome condensation"/>
    <property type="evidence" value="ECO:0007669"/>
    <property type="project" value="TreeGrafter"/>
</dbReference>
<dbReference type="SMART" id="SM00968">
    <property type="entry name" value="SMC_hinge"/>
    <property type="match status" value="1"/>
</dbReference>